<accession>A0A8H6Z021</accession>
<reference evidence="1" key="1">
    <citation type="submission" date="2020-05" db="EMBL/GenBank/DDBJ databases">
        <title>Mycena genomes resolve the evolution of fungal bioluminescence.</title>
        <authorList>
            <person name="Tsai I.J."/>
        </authorList>
    </citation>
    <scope>NUCLEOTIDE SEQUENCE</scope>
    <source>
        <strain evidence="1">CCC161011</strain>
    </source>
</reference>
<evidence type="ECO:0008006" key="3">
    <source>
        <dbReference type="Google" id="ProtNLM"/>
    </source>
</evidence>
<dbReference type="AlphaFoldDB" id="A0A8H6Z021"/>
<evidence type="ECO:0000313" key="1">
    <source>
        <dbReference type="EMBL" id="KAF7368489.1"/>
    </source>
</evidence>
<organism evidence="1 2">
    <name type="scientific">Mycena venus</name>
    <dbReference type="NCBI Taxonomy" id="2733690"/>
    <lineage>
        <taxon>Eukaryota</taxon>
        <taxon>Fungi</taxon>
        <taxon>Dikarya</taxon>
        <taxon>Basidiomycota</taxon>
        <taxon>Agaricomycotina</taxon>
        <taxon>Agaricomycetes</taxon>
        <taxon>Agaricomycetidae</taxon>
        <taxon>Agaricales</taxon>
        <taxon>Marasmiineae</taxon>
        <taxon>Mycenaceae</taxon>
        <taxon>Mycena</taxon>
    </lineage>
</organism>
<proteinExistence type="predicted"/>
<dbReference type="EMBL" id="JACAZI010000002">
    <property type="protein sequence ID" value="KAF7368489.1"/>
    <property type="molecule type" value="Genomic_DNA"/>
</dbReference>
<gene>
    <name evidence="1" type="ORF">MVEN_00172100</name>
</gene>
<name>A0A8H6Z021_9AGAR</name>
<keyword evidence="2" id="KW-1185">Reference proteome</keyword>
<dbReference type="Proteomes" id="UP000620124">
    <property type="component" value="Unassembled WGS sequence"/>
</dbReference>
<dbReference type="OrthoDB" id="3054030at2759"/>
<sequence length="193" mass="21498">MALASLADLPNELLVDILGQSTFPTEALYYLALLSRRLHFVALYQSNFLALALTSKQNVPPLPWTATDWSLSLRYKYACSFPRWIPSSASFRIPVASPFPLSSRLQTFISRLSSIKSVTLNLGSRPRAAAAVNVDYISLTGVDTHNEPEAFASLVRLPRLVDLVTHTYPYWGDHVLRNKKPHPVSSTYMPPPA</sequence>
<evidence type="ECO:0000313" key="2">
    <source>
        <dbReference type="Proteomes" id="UP000620124"/>
    </source>
</evidence>
<protein>
    <recommendedName>
        <fullName evidence="3">F-box domain-containing protein</fullName>
    </recommendedName>
</protein>
<comment type="caution">
    <text evidence="1">The sequence shown here is derived from an EMBL/GenBank/DDBJ whole genome shotgun (WGS) entry which is preliminary data.</text>
</comment>